<organism evidence="9 10">
    <name type="scientific">Tripterygium wilfordii</name>
    <name type="common">Thunder God vine</name>
    <dbReference type="NCBI Taxonomy" id="458696"/>
    <lineage>
        <taxon>Eukaryota</taxon>
        <taxon>Viridiplantae</taxon>
        <taxon>Streptophyta</taxon>
        <taxon>Embryophyta</taxon>
        <taxon>Tracheophyta</taxon>
        <taxon>Spermatophyta</taxon>
        <taxon>Magnoliopsida</taxon>
        <taxon>eudicotyledons</taxon>
        <taxon>Gunneridae</taxon>
        <taxon>Pentapetalae</taxon>
        <taxon>rosids</taxon>
        <taxon>fabids</taxon>
        <taxon>Celastrales</taxon>
        <taxon>Celastraceae</taxon>
        <taxon>Tripterygium</taxon>
    </lineage>
</organism>
<evidence type="ECO:0000256" key="2">
    <source>
        <dbReference type="ARBA" id="ARBA00006164"/>
    </source>
</evidence>
<sequence>MANRTDPEAKNIRGMDPQNLVDDIVRSNIYQSTYWKRYCFGLSAASLVDRATELDHVGGTIGGGSKATPFLCLAMKLLQIQPEKEIVVEYINNNDFKYVRVLGAFYLRLTGTDVDIYHYLEPLRNDFRKLRRVLSDGQFGLIHVDEFIEELLTKDYSCDVALPRIRKRWNLEQIGLLELRISVLDEDYEEKEREEEEREAGKIEYEVEDEEKDYGGSYRDRDYERRRSDRRDSREVDSYRFREQKGRDWRDRECERRDRDDHGGWWRRRSRRSRSRSRDGKGGENSKRCDRRTSPRRCGDDEDGYIREKPKKKKEKKDDGTDHPDPEISEANRLRASLGLKPLKL</sequence>
<evidence type="ECO:0000256" key="3">
    <source>
        <dbReference type="ARBA" id="ARBA00022664"/>
    </source>
</evidence>
<feature type="region of interest" description="Disordered" evidence="8">
    <location>
        <begin position="192"/>
        <end position="227"/>
    </location>
</feature>
<keyword evidence="5 7" id="KW-0508">mRNA splicing</keyword>
<keyword evidence="4 7" id="KW-0747">Spliceosome</keyword>
<evidence type="ECO:0000313" key="10">
    <source>
        <dbReference type="Proteomes" id="UP000593562"/>
    </source>
</evidence>
<keyword evidence="10" id="KW-1185">Reference proteome</keyword>
<keyword evidence="3 7" id="KW-0507">mRNA processing</keyword>
<dbReference type="InParanoid" id="A0A7J7C5G6"/>
<evidence type="ECO:0000256" key="7">
    <source>
        <dbReference type="RuleBase" id="RU367025"/>
    </source>
</evidence>
<dbReference type="GO" id="GO:0000398">
    <property type="term" value="P:mRNA splicing, via spliceosome"/>
    <property type="evidence" value="ECO:0007669"/>
    <property type="project" value="UniProtKB-UniRule"/>
</dbReference>
<evidence type="ECO:0000256" key="6">
    <source>
        <dbReference type="ARBA" id="ARBA00023242"/>
    </source>
</evidence>
<comment type="subcellular location">
    <subcellularLocation>
        <location evidence="1 7">Nucleus</location>
    </subcellularLocation>
</comment>
<dbReference type="AlphaFoldDB" id="A0A7J7C5G6"/>
<feature type="region of interest" description="Disordered" evidence="8">
    <location>
        <begin position="267"/>
        <end position="345"/>
    </location>
</feature>
<evidence type="ECO:0000256" key="5">
    <source>
        <dbReference type="ARBA" id="ARBA00023187"/>
    </source>
</evidence>
<comment type="similarity">
    <text evidence="2 7">Belongs to the PRP38 family.</text>
</comment>
<feature type="compositionally biased region" description="Basic and acidic residues" evidence="8">
    <location>
        <begin position="316"/>
        <end position="333"/>
    </location>
</feature>
<reference evidence="9 10" key="1">
    <citation type="journal article" date="2020" name="Nat. Commun.">
        <title>Genome of Tripterygium wilfordii and identification of cytochrome P450 involved in triptolide biosynthesis.</title>
        <authorList>
            <person name="Tu L."/>
            <person name="Su P."/>
            <person name="Zhang Z."/>
            <person name="Gao L."/>
            <person name="Wang J."/>
            <person name="Hu T."/>
            <person name="Zhou J."/>
            <person name="Zhang Y."/>
            <person name="Zhao Y."/>
            <person name="Liu Y."/>
            <person name="Song Y."/>
            <person name="Tong Y."/>
            <person name="Lu Y."/>
            <person name="Yang J."/>
            <person name="Xu C."/>
            <person name="Jia M."/>
            <person name="Peters R.J."/>
            <person name="Huang L."/>
            <person name="Gao W."/>
        </authorList>
    </citation>
    <scope>NUCLEOTIDE SEQUENCE [LARGE SCALE GENOMIC DNA]</scope>
    <source>
        <strain evidence="10">cv. XIE 37</strain>
        <tissue evidence="9">Leaf</tissue>
    </source>
</reference>
<comment type="caution">
    <text evidence="9">The sequence shown here is derived from an EMBL/GenBank/DDBJ whole genome shotgun (WGS) entry which is preliminary data.</text>
</comment>
<evidence type="ECO:0000256" key="8">
    <source>
        <dbReference type="SAM" id="MobiDB-lite"/>
    </source>
</evidence>
<protein>
    <recommendedName>
        <fullName evidence="7">Pre-mRNA-splicing factor 38</fullName>
    </recommendedName>
</protein>
<dbReference type="EMBL" id="JAAARO010000021">
    <property type="protein sequence ID" value="KAF5729381.1"/>
    <property type="molecule type" value="Genomic_DNA"/>
</dbReference>
<keyword evidence="6 7" id="KW-0539">Nucleus</keyword>
<dbReference type="Proteomes" id="UP000593562">
    <property type="component" value="Unassembled WGS sequence"/>
</dbReference>
<evidence type="ECO:0000313" key="9">
    <source>
        <dbReference type="EMBL" id="KAF5729381.1"/>
    </source>
</evidence>
<evidence type="ECO:0000256" key="4">
    <source>
        <dbReference type="ARBA" id="ARBA00022728"/>
    </source>
</evidence>
<feature type="compositionally biased region" description="Basic and acidic residues" evidence="8">
    <location>
        <begin position="218"/>
        <end position="227"/>
    </location>
</feature>
<dbReference type="PANTHER" id="PTHR23142">
    <property type="entry name" value="PRE-MRNA-SPLICING FACTOR 38A-RELATED"/>
    <property type="match status" value="1"/>
</dbReference>
<dbReference type="InterPro" id="IPR005037">
    <property type="entry name" value="PRP38"/>
</dbReference>
<accession>A0A7J7C5G6</accession>
<evidence type="ECO:0000256" key="1">
    <source>
        <dbReference type="ARBA" id="ARBA00004123"/>
    </source>
</evidence>
<dbReference type="Pfam" id="PF03371">
    <property type="entry name" value="PRP38"/>
    <property type="match status" value="1"/>
</dbReference>
<proteinExistence type="inferred from homology"/>
<comment type="function">
    <text evidence="7">Required for pre-mRNA splicing.</text>
</comment>
<name>A0A7J7C5G6_TRIWF</name>
<gene>
    <name evidence="9" type="ORF">HS088_TW21G01546</name>
</gene>
<feature type="compositionally biased region" description="Basic and acidic residues" evidence="8">
    <location>
        <begin position="276"/>
        <end position="308"/>
    </location>
</feature>
<dbReference type="GO" id="GO:0005681">
    <property type="term" value="C:spliceosomal complex"/>
    <property type="evidence" value="ECO:0007669"/>
    <property type="project" value="UniProtKB-KW"/>
</dbReference>